<dbReference type="InterPro" id="IPR001314">
    <property type="entry name" value="Peptidase_S1A"/>
</dbReference>
<evidence type="ECO:0000313" key="12">
    <source>
        <dbReference type="EMBL" id="JAD09217.1"/>
    </source>
</evidence>
<dbReference type="GO" id="GO:0006508">
    <property type="term" value="P:proteolysis"/>
    <property type="evidence" value="ECO:0007669"/>
    <property type="project" value="UniProtKB-KW"/>
</dbReference>
<protein>
    <submittedName>
        <fullName evidence="12">Serine protease SP24D</fullName>
    </submittedName>
</protein>
<evidence type="ECO:0000256" key="1">
    <source>
        <dbReference type="ARBA" id="ARBA00004613"/>
    </source>
</evidence>
<dbReference type="FunFam" id="2.40.10.10:FF:000146">
    <property type="entry name" value="Serine protease 53"/>
    <property type="match status" value="1"/>
</dbReference>
<reference evidence="12" key="2">
    <citation type="journal article" date="2015" name="Gigascience">
        <title>Reconstructing a comprehensive transcriptome assembly of a white-pupal translocated strain of the pest fruit fly Bactrocera cucurbitae.</title>
        <authorList>
            <person name="Sim S.B."/>
            <person name="Calla B."/>
            <person name="Hall B."/>
            <person name="DeRego T."/>
            <person name="Geib S.M."/>
        </authorList>
    </citation>
    <scope>NUCLEOTIDE SEQUENCE</scope>
</reference>
<keyword evidence="3" id="KW-0964">Secreted</keyword>
<dbReference type="InterPro" id="IPR018114">
    <property type="entry name" value="TRYPSIN_HIS"/>
</dbReference>
<keyword evidence="6" id="KW-0378">Hydrolase</keyword>
<dbReference type="GO" id="GO:0004252">
    <property type="term" value="F:serine-type endopeptidase activity"/>
    <property type="evidence" value="ECO:0007669"/>
    <property type="project" value="InterPro"/>
</dbReference>
<dbReference type="AlphaFoldDB" id="A0A0A1XE27"/>
<name>A0A0A1XE27_ZEUCU</name>
<keyword evidence="5 10" id="KW-0732">Signal</keyword>
<dbReference type="PROSITE" id="PS50240">
    <property type="entry name" value="TRYPSIN_DOM"/>
    <property type="match status" value="1"/>
</dbReference>
<dbReference type="Pfam" id="PF00089">
    <property type="entry name" value="Trypsin"/>
    <property type="match status" value="1"/>
</dbReference>
<keyword evidence="8" id="KW-0865">Zymogen</keyword>
<evidence type="ECO:0000256" key="4">
    <source>
        <dbReference type="ARBA" id="ARBA00022670"/>
    </source>
</evidence>
<dbReference type="PRINTS" id="PR00722">
    <property type="entry name" value="CHYMOTRYPSIN"/>
</dbReference>
<evidence type="ECO:0000256" key="9">
    <source>
        <dbReference type="ARBA" id="ARBA00023157"/>
    </source>
</evidence>
<gene>
    <name evidence="12" type="primary">Sp24D_4</name>
    <name evidence="12" type="ORF">g.5914</name>
</gene>
<evidence type="ECO:0000256" key="5">
    <source>
        <dbReference type="ARBA" id="ARBA00022729"/>
    </source>
</evidence>
<proteinExistence type="inferred from homology"/>
<evidence type="ECO:0000256" key="3">
    <source>
        <dbReference type="ARBA" id="ARBA00022525"/>
    </source>
</evidence>
<evidence type="ECO:0000256" key="8">
    <source>
        <dbReference type="ARBA" id="ARBA00023145"/>
    </source>
</evidence>
<dbReference type="GO" id="GO:0005576">
    <property type="term" value="C:extracellular region"/>
    <property type="evidence" value="ECO:0007669"/>
    <property type="project" value="UniProtKB-SubCell"/>
</dbReference>
<dbReference type="InterPro" id="IPR009003">
    <property type="entry name" value="Peptidase_S1_PA"/>
</dbReference>
<feature type="domain" description="Peptidase S1" evidence="11">
    <location>
        <begin position="34"/>
        <end position="252"/>
    </location>
</feature>
<dbReference type="SUPFAM" id="SSF50494">
    <property type="entry name" value="Trypsin-like serine proteases"/>
    <property type="match status" value="1"/>
</dbReference>
<evidence type="ECO:0000259" key="11">
    <source>
        <dbReference type="PROSITE" id="PS50240"/>
    </source>
</evidence>
<evidence type="ECO:0000256" key="7">
    <source>
        <dbReference type="ARBA" id="ARBA00022825"/>
    </source>
</evidence>
<comment type="subcellular location">
    <subcellularLocation>
        <location evidence="1">Secreted</location>
    </subcellularLocation>
</comment>
<dbReference type="InterPro" id="IPR001254">
    <property type="entry name" value="Trypsin_dom"/>
</dbReference>
<evidence type="ECO:0000256" key="10">
    <source>
        <dbReference type="SAM" id="SignalP"/>
    </source>
</evidence>
<reference evidence="12" key="1">
    <citation type="submission" date="2014-11" db="EMBL/GenBank/DDBJ databases">
        <authorList>
            <person name="Geib S."/>
        </authorList>
    </citation>
    <scope>NUCLEOTIDE SEQUENCE</scope>
</reference>
<sequence length="255" mass="26929">MGSQSFYAKLFVLVCLVVEAIQSEAGAVRPNPRIANGITAAPGQFPSTVSVRVGGAHSCGGALISQNFVVTAAHCVYSIPASFLTVQAGTINRTETGVIAGVTKVIPHPDYYYDNDIALLELDTALNYSDIIQPIPLAALEVPAGEQVTISGWGRVQDGGPLSEILQYSRSLKTLSYEECARVNGPVNYGIQCLEKSENNGFCDGDDGGPAVHKGVLIGIASYYSGVCGSSSTPDGYTKISYYRKWLVQNSAPAN</sequence>
<dbReference type="PANTHER" id="PTHR24276">
    <property type="entry name" value="POLYSERASE-RELATED"/>
    <property type="match status" value="1"/>
</dbReference>
<keyword evidence="9" id="KW-1015">Disulfide bond</keyword>
<feature type="signal peptide" evidence="10">
    <location>
        <begin position="1"/>
        <end position="27"/>
    </location>
</feature>
<dbReference type="Gene3D" id="2.40.10.10">
    <property type="entry name" value="Trypsin-like serine proteases"/>
    <property type="match status" value="1"/>
</dbReference>
<dbReference type="CDD" id="cd00190">
    <property type="entry name" value="Tryp_SPc"/>
    <property type="match status" value="1"/>
</dbReference>
<comment type="similarity">
    <text evidence="2">Belongs to the peptidase S1 family.</text>
</comment>
<dbReference type="PANTHER" id="PTHR24276:SF91">
    <property type="entry name" value="AT26814P-RELATED"/>
    <property type="match status" value="1"/>
</dbReference>
<feature type="chain" id="PRO_5001983219" evidence="10">
    <location>
        <begin position="28"/>
        <end position="255"/>
    </location>
</feature>
<evidence type="ECO:0000256" key="2">
    <source>
        <dbReference type="ARBA" id="ARBA00007664"/>
    </source>
</evidence>
<dbReference type="PROSITE" id="PS00134">
    <property type="entry name" value="TRYPSIN_HIS"/>
    <property type="match status" value="1"/>
</dbReference>
<dbReference type="SMART" id="SM00020">
    <property type="entry name" value="Tryp_SPc"/>
    <property type="match status" value="1"/>
</dbReference>
<accession>A0A0A1XE27</accession>
<dbReference type="InterPro" id="IPR050430">
    <property type="entry name" value="Peptidase_S1"/>
</dbReference>
<keyword evidence="4 12" id="KW-0645">Protease</keyword>
<dbReference type="InterPro" id="IPR043504">
    <property type="entry name" value="Peptidase_S1_PA_chymotrypsin"/>
</dbReference>
<dbReference type="EMBL" id="GBXI01005075">
    <property type="protein sequence ID" value="JAD09217.1"/>
    <property type="molecule type" value="Transcribed_RNA"/>
</dbReference>
<organism evidence="12">
    <name type="scientific">Zeugodacus cucurbitae</name>
    <name type="common">Melon fruit fly</name>
    <name type="synonym">Bactrocera cucurbitae</name>
    <dbReference type="NCBI Taxonomy" id="28588"/>
    <lineage>
        <taxon>Eukaryota</taxon>
        <taxon>Metazoa</taxon>
        <taxon>Ecdysozoa</taxon>
        <taxon>Arthropoda</taxon>
        <taxon>Hexapoda</taxon>
        <taxon>Insecta</taxon>
        <taxon>Pterygota</taxon>
        <taxon>Neoptera</taxon>
        <taxon>Endopterygota</taxon>
        <taxon>Diptera</taxon>
        <taxon>Brachycera</taxon>
        <taxon>Muscomorpha</taxon>
        <taxon>Tephritoidea</taxon>
        <taxon>Tephritidae</taxon>
        <taxon>Zeugodacus</taxon>
        <taxon>Zeugodacus</taxon>
    </lineage>
</organism>
<keyword evidence="7" id="KW-0720">Serine protease</keyword>
<evidence type="ECO:0000256" key="6">
    <source>
        <dbReference type="ARBA" id="ARBA00022801"/>
    </source>
</evidence>